<keyword evidence="1 2" id="KW-0812">Transmembrane</keyword>
<dbReference type="Proteomes" id="UP000034665">
    <property type="component" value="Unassembled WGS sequence"/>
</dbReference>
<keyword evidence="2" id="KW-0472">Membrane</keyword>
<evidence type="ECO:0000256" key="2">
    <source>
        <dbReference type="SAM" id="Phobius"/>
    </source>
</evidence>
<organism evidence="3 4">
    <name type="scientific">Candidatus Wolfebacteria bacterium GW2011_GWC2_39_22</name>
    <dbReference type="NCBI Taxonomy" id="1619013"/>
    <lineage>
        <taxon>Bacteria</taxon>
        <taxon>Candidatus Wolfeibacteriota</taxon>
    </lineage>
</organism>
<feature type="transmembrane region" description="Helical" evidence="2">
    <location>
        <begin position="33"/>
        <end position="51"/>
    </location>
</feature>
<dbReference type="STRING" id="1619013.UT41_C0001G0033"/>
<comment type="similarity">
    <text evidence="1">Belongs to the drug/metabolite transporter (DMT) superfamily. Small multidrug resistance (SMR) (TC 2.A.7.1) family.</text>
</comment>
<dbReference type="AlphaFoldDB" id="A0A0G0N8H5"/>
<accession>A0A0G0N8H5</accession>
<feature type="transmembrane region" description="Helical" evidence="2">
    <location>
        <begin position="58"/>
        <end position="81"/>
    </location>
</feature>
<comment type="caution">
    <text evidence="3">The sequence shown here is derived from an EMBL/GenBank/DDBJ whole genome shotgun (WGS) entry which is preliminary data.</text>
</comment>
<reference evidence="3 4" key="1">
    <citation type="journal article" date="2015" name="Nature">
        <title>rRNA introns, odd ribosomes, and small enigmatic genomes across a large radiation of phyla.</title>
        <authorList>
            <person name="Brown C.T."/>
            <person name="Hug L.A."/>
            <person name="Thomas B.C."/>
            <person name="Sharon I."/>
            <person name="Castelle C.J."/>
            <person name="Singh A."/>
            <person name="Wilkins M.J."/>
            <person name="Williams K.H."/>
            <person name="Banfield J.F."/>
        </authorList>
    </citation>
    <scope>NUCLEOTIDE SEQUENCE [LARGE SCALE GENOMIC DNA]</scope>
</reference>
<dbReference type="Pfam" id="PF00893">
    <property type="entry name" value="Multi_Drug_Res"/>
    <property type="match status" value="1"/>
</dbReference>
<protein>
    <submittedName>
        <fullName evidence="3">Cation/cationic drug transporter</fullName>
    </submittedName>
</protein>
<evidence type="ECO:0000313" key="3">
    <source>
        <dbReference type="EMBL" id="KKR12489.1"/>
    </source>
</evidence>
<dbReference type="InterPro" id="IPR037185">
    <property type="entry name" value="EmrE-like"/>
</dbReference>
<dbReference type="SUPFAM" id="SSF103481">
    <property type="entry name" value="Multidrug resistance efflux transporter EmrE"/>
    <property type="match status" value="1"/>
</dbReference>
<gene>
    <name evidence="3" type="ORF">UT41_C0001G0033</name>
</gene>
<comment type="subcellular location">
    <subcellularLocation>
        <location evidence="1">Cell membrane</location>
        <topology evidence="1">Multi-pass membrane protein</topology>
    </subcellularLocation>
</comment>
<dbReference type="InterPro" id="IPR045324">
    <property type="entry name" value="Small_multidrug_res"/>
</dbReference>
<proteinExistence type="inferred from homology"/>
<keyword evidence="2" id="KW-1133">Transmembrane helix</keyword>
<evidence type="ECO:0000256" key="1">
    <source>
        <dbReference type="RuleBase" id="RU003942"/>
    </source>
</evidence>
<dbReference type="Gene3D" id="1.10.3730.20">
    <property type="match status" value="1"/>
</dbReference>
<dbReference type="EMBL" id="LBWR01000001">
    <property type="protein sequence ID" value="KKR12489.1"/>
    <property type="molecule type" value="Genomic_DNA"/>
</dbReference>
<name>A0A0G0N8H5_9BACT</name>
<evidence type="ECO:0000313" key="4">
    <source>
        <dbReference type="Proteomes" id="UP000034665"/>
    </source>
</evidence>
<dbReference type="GO" id="GO:0022857">
    <property type="term" value="F:transmembrane transporter activity"/>
    <property type="evidence" value="ECO:0007669"/>
    <property type="project" value="InterPro"/>
</dbReference>
<dbReference type="GO" id="GO:0005886">
    <property type="term" value="C:plasma membrane"/>
    <property type="evidence" value="ECO:0007669"/>
    <property type="project" value="UniProtKB-SubCell"/>
</dbReference>
<sequence>MHYFPYLLLFLGGCTLTVGDIIMKKWVLNNDRLLFIFGLLVYLVGLVFLSYSFKYKNIAVASTIFVIVNIATLSLISWAYFKEPLSPLQMVGITLGVSSILFLELA</sequence>